<sequence length="276" mass="30857">MQKIAHKTFSQFEKTTVQTKRGIADLPGRTSYKARGATATDETGAPDTVEFINIAKDDALAWPAVARRTYPATVTALMDDAVVPFVRKSVVVNDTLVMVPGTDTWHGGLLKSNLHRVVPPPGEQGTYTRWSLVYFTRPGDSVLLRTLADQSSIVAKAVKDAPEHLRKIFESLPTSQEWFTRRVKNMRTNNQKDQASYVPASIKRRNTILVATRICDYVQWAGETPTGCAASTPMQVYSGHYGAFVILLHTRLHIYGKCYFTLTYSIHLRVSDIQPR</sequence>
<dbReference type="InterPro" id="IPR027443">
    <property type="entry name" value="IPNS-like_sf"/>
</dbReference>
<dbReference type="Proteomes" id="UP000029665">
    <property type="component" value="Unassembled WGS sequence"/>
</dbReference>
<proteinExistence type="predicted"/>
<name>A0A060S5K7_PYCCI</name>
<evidence type="ECO:0000313" key="2">
    <source>
        <dbReference type="Proteomes" id="UP000029665"/>
    </source>
</evidence>
<evidence type="ECO:0008006" key="3">
    <source>
        <dbReference type="Google" id="ProtNLM"/>
    </source>
</evidence>
<organism evidence="1 2">
    <name type="scientific">Pycnoporus cinnabarinus</name>
    <name type="common">Cinnabar-red polypore</name>
    <name type="synonym">Trametes cinnabarina</name>
    <dbReference type="NCBI Taxonomy" id="5643"/>
    <lineage>
        <taxon>Eukaryota</taxon>
        <taxon>Fungi</taxon>
        <taxon>Dikarya</taxon>
        <taxon>Basidiomycota</taxon>
        <taxon>Agaricomycotina</taxon>
        <taxon>Agaricomycetes</taxon>
        <taxon>Polyporales</taxon>
        <taxon>Polyporaceae</taxon>
        <taxon>Trametes</taxon>
    </lineage>
</organism>
<dbReference type="STRING" id="5643.A0A060S5K7"/>
<dbReference type="Gene3D" id="2.60.120.330">
    <property type="entry name" value="B-lactam Antibiotic, Isopenicillin N Synthase, Chain"/>
    <property type="match status" value="1"/>
</dbReference>
<dbReference type="SUPFAM" id="SSF51197">
    <property type="entry name" value="Clavaminate synthase-like"/>
    <property type="match status" value="1"/>
</dbReference>
<dbReference type="AlphaFoldDB" id="A0A060S5K7"/>
<comment type="caution">
    <text evidence="1">The sequence shown here is derived from an EMBL/GenBank/DDBJ whole genome shotgun (WGS) entry which is preliminary data.</text>
</comment>
<gene>
    <name evidence="1" type="ORF">BN946_scf184817.g31</name>
</gene>
<keyword evidence="2" id="KW-1185">Reference proteome</keyword>
<dbReference type="HOGENOM" id="CLU_1008808_0_0_1"/>
<reference evidence="1" key="1">
    <citation type="submission" date="2014-01" db="EMBL/GenBank/DDBJ databases">
        <title>The genome of the white-rot fungus Pycnoporus cinnabarinus: a basidiomycete model with a versatile arsenal for lignocellulosic biomass breakdown.</title>
        <authorList>
            <person name="Levasseur A."/>
            <person name="Lomascolo A."/>
            <person name="Ruiz-Duenas F.J."/>
            <person name="Uzan E."/>
            <person name="Piumi F."/>
            <person name="Kues U."/>
            <person name="Ram A.F.J."/>
            <person name="Murat C."/>
            <person name="Haon M."/>
            <person name="Benoit I."/>
            <person name="Arfi Y."/>
            <person name="Chevret D."/>
            <person name="Drula E."/>
            <person name="Kwon M.J."/>
            <person name="Gouret P."/>
            <person name="Lesage-Meessen L."/>
            <person name="Lombard V."/>
            <person name="Mariette J."/>
            <person name="Noirot C."/>
            <person name="Park J."/>
            <person name="Patyshakuliyeva A."/>
            <person name="Wieneger R.A.B."/>
            <person name="Wosten H.A.B."/>
            <person name="Martin F."/>
            <person name="Coutinho P.M."/>
            <person name="de Vries R."/>
            <person name="Martinez A.T."/>
            <person name="Klopp C."/>
            <person name="Pontarotti P."/>
            <person name="Henrissat B."/>
            <person name="Record E."/>
        </authorList>
    </citation>
    <scope>NUCLEOTIDE SEQUENCE [LARGE SCALE GENOMIC DNA]</scope>
    <source>
        <strain evidence="1">BRFM137</strain>
    </source>
</reference>
<protein>
    <recommendedName>
        <fullName evidence="3">Isopenicillin N synthase-like Fe(2+) 2OG dioxygenase domain-containing protein</fullName>
    </recommendedName>
</protein>
<dbReference type="EMBL" id="CCBP010000044">
    <property type="protein sequence ID" value="CDO69471.1"/>
    <property type="molecule type" value="Genomic_DNA"/>
</dbReference>
<evidence type="ECO:0000313" key="1">
    <source>
        <dbReference type="EMBL" id="CDO69471.1"/>
    </source>
</evidence>
<accession>A0A060S5K7</accession>
<dbReference type="OrthoDB" id="406156at2759"/>